<dbReference type="EMBL" id="ADLN01000104">
    <property type="protein sequence ID" value="EHI58237.1"/>
    <property type="molecule type" value="Genomic_DNA"/>
</dbReference>
<dbReference type="AlphaFoldDB" id="G5IJL7"/>
<dbReference type="InterPro" id="IPR001387">
    <property type="entry name" value="Cro/C1-type_HTH"/>
</dbReference>
<reference evidence="2 3" key="1">
    <citation type="submission" date="2011-08" db="EMBL/GenBank/DDBJ databases">
        <title>The Genome Sequence of Clostridium hathewayi WAL-18680.</title>
        <authorList>
            <consortium name="The Broad Institute Genome Sequencing Platform"/>
            <person name="Earl A."/>
            <person name="Ward D."/>
            <person name="Feldgarden M."/>
            <person name="Gevers D."/>
            <person name="Finegold S.M."/>
            <person name="Summanen P.H."/>
            <person name="Molitoris D.R."/>
            <person name="Song M."/>
            <person name="Daigneault M."/>
            <person name="Allen-Vercoe E."/>
            <person name="Young S.K."/>
            <person name="Zeng Q."/>
            <person name="Gargeya S."/>
            <person name="Fitzgerald M."/>
            <person name="Haas B."/>
            <person name="Abouelleil A."/>
            <person name="Alvarado L."/>
            <person name="Arachchi H.M."/>
            <person name="Berlin A."/>
            <person name="Brown A."/>
            <person name="Chapman S.B."/>
            <person name="Chen Z."/>
            <person name="Dunbar C."/>
            <person name="Freedman E."/>
            <person name="Gearin G."/>
            <person name="Gellesch M."/>
            <person name="Goldberg J."/>
            <person name="Griggs A."/>
            <person name="Gujja S."/>
            <person name="Heiman D."/>
            <person name="Howarth C."/>
            <person name="Larson L."/>
            <person name="Lui A."/>
            <person name="MacDonald P.J.P."/>
            <person name="Montmayeur A."/>
            <person name="Murphy C."/>
            <person name="Neiman D."/>
            <person name="Pearson M."/>
            <person name="Priest M."/>
            <person name="Roberts A."/>
            <person name="Saif S."/>
            <person name="Shea T."/>
            <person name="Shenoy N."/>
            <person name="Sisk P."/>
            <person name="Stolte C."/>
            <person name="Sykes S."/>
            <person name="Wortman J."/>
            <person name="Nusbaum C."/>
            <person name="Birren B."/>
        </authorList>
    </citation>
    <scope>NUCLEOTIDE SEQUENCE [LARGE SCALE GENOMIC DNA]</scope>
    <source>
        <strain evidence="2 3">WAL-18680</strain>
    </source>
</reference>
<dbReference type="RefSeq" id="WP_006781686.1">
    <property type="nucleotide sequence ID" value="NZ_CP040506.1"/>
</dbReference>
<gene>
    <name evidence="2" type="ORF">HMPREF9473_03695</name>
</gene>
<keyword evidence="3" id="KW-1185">Reference proteome</keyword>
<comment type="caution">
    <text evidence="2">The sequence shown here is derived from an EMBL/GenBank/DDBJ whole genome shotgun (WGS) entry which is preliminary data.</text>
</comment>
<dbReference type="Proteomes" id="UP000005384">
    <property type="component" value="Unassembled WGS sequence"/>
</dbReference>
<evidence type="ECO:0000313" key="2">
    <source>
        <dbReference type="EMBL" id="EHI58237.1"/>
    </source>
</evidence>
<feature type="domain" description="HTH cro/C1-type" evidence="1">
    <location>
        <begin position="10"/>
        <end position="65"/>
    </location>
</feature>
<dbReference type="OrthoDB" id="9807880at2"/>
<proteinExistence type="predicted"/>
<accession>G5IJL7</accession>
<dbReference type="SUPFAM" id="SSF47413">
    <property type="entry name" value="lambda repressor-like DNA-binding domains"/>
    <property type="match status" value="1"/>
</dbReference>
<dbReference type="Gene3D" id="1.10.260.40">
    <property type="entry name" value="lambda repressor-like DNA-binding domains"/>
    <property type="match status" value="1"/>
</dbReference>
<sequence>MISCKPLFETMKKKEITGYKLVKMGLPESTYHSIRRGHGMSLNTLNTLCEILDCEVTDIIEYVKEDK</sequence>
<dbReference type="InterPro" id="IPR010982">
    <property type="entry name" value="Lambda_DNA-bd_dom_sf"/>
</dbReference>
<protein>
    <recommendedName>
        <fullName evidence="1">HTH cro/C1-type domain-containing protein</fullName>
    </recommendedName>
</protein>
<evidence type="ECO:0000259" key="1">
    <source>
        <dbReference type="Pfam" id="PF13443"/>
    </source>
</evidence>
<dbReference type="HOGENOM" id="CLU_066192_31_1_9"/>
<organism evidence="2 3">
    <name type="scientific">Hungatella hathewayi WAL-18680</name>
    <dbReference type="NCBI Taxonomy" id="742737"/>
    <lineage>
        <taxon>Bacteria</taxon>
        <taxon>Bacillati</taxon>
        <taxon>Bacillota</taxon>
        <taxon>Clostridia</taxon>
        <taxon>Lachnospirales</taxon>
        <taxon>Lachnospiraceae</taxon>
        <taxon>Hungatella</taxon>
    </lineage>
</organism>
<dbReference type="GO" id="GO:0003677">
    <property type="term" value="F:DNA binding"/>
    <property type="evidence" value="ECO:0007669"/>
    <property type="project" value="InterPro"/>
</dbReference>
<dbReference type="Pfam" id="PF13443">
    <property type="entry name" value="HTH_26"/>
    <property type="match status" value="1"/>
</dbReference>
<evidence type="ECO:0000313" key="3">
    <source>
        <dbReference type="Proteomes" id="UP000005384"/>
    </source>
</evidence>
<name>G5IJL7_9FIRM</name>